<feature type="compositionally biased region" description="Basic and acidic residues" evidence="9">
    <location>
        <begin position="557"/>
        <end position="566"/>
    </location>
</feature>
<dbReference type="SMART" id="SM00091">
    <property type="entry name" value="PAS"/>
    <property type="match status" value="2"/>
</dbReference>
<sequence length="1270" mass="138143">MPGGDSSPDGEEPALPSTTGEDGRKEEGVSTGQLDRGPQAERFRAEESRASGGEVGQEDEDMVSGSHDLSSSANHSPGSAIGSISSSAKSSENTDGGRGQAHREVMSTVAEMKKRLPSNKRSRSKASTVEALHYALNCVKQVQANSEYYNLLMRNGQHDRRDNSICTLEELERVISEHTLKNTDSFVVVFSLSSGRVMYASEQAPSILCCKRKFLESAKFVELLFHQDVNVFYSHTAQLHLPPWSNSHTGGVLFDCAQVKSFFCRIRGGKDREGEMRYNPFRITPYLLKVQGKESSGEEKEPCCLALAERIISGYEAPRIPLDKRIFTTTHSPGCVFLEVDDRAVPLLGYLPQDLIGSSLLTCIHPDDRPLMLSVHRKVLKYAGQSPFEHSPVRLRCQNGDHITLDTSWSSFINPWSRKVAFIIGRHKVRTSPLNEDVFAAPAEDTIPVSHEEIKDLQAKIYKLFLQPVHNNGSSGYGSLGSNGSHEHYISVASSSDSNGNLWEDSHREPMTLQQICADVNRVKNWGQQAFLGSSHKITFLGKPATARAPPAVSNPKVRDHEENRKQTHIPSYQQINCVDNIIRYLESCTGPALKRKSDARSLATSSSSSSTSEDDKPAGATDTAQTSSDVVLDSGVSVAPTAAAVVGAPLTDITMSTKAMSVVSVTSQCSYSSTIVHVPQPESEATALEDAPMGSEPADAAPTPARPTLSPPTEERRFVGLTKEVLSAHTQKEEQEYVDRFRHRILQSPFSSYLQLDNSSMAHSHHPGDYSHQVSTGGCNRTRRGKLRHKRPKPQASSDSYASPPGPKSTWPSSESSQPKMGAPYSQTSHLQAPYFPMMVSQPGAEQAPRPQQLPGATPMVLQPPDHTQFSYNLNVIQSPHSLPGMQPIHMEPIQNLQNIQNFHNLQPMTPAQTLNPFMAPVMAVILPNYPTFTPGYPSIYPPSAPSMLPQAPINITGFIPCSAPLPQPMFQAQPAPQAQTPLGPLLCSPRASSSVGEEEEAAGPRALFSSSRSSSPLQLNLLQEELPKPSEGQGSTGHNRAESIHEQHVNKGDNPSDSANHDAQSTSSELLDMLLQEDARSGTGSNASGSGSGESGGSLGSGSGSGSNGTSTSHTGSSNSSKYFASNDSSDRSRKARKSQEAPAEHQHNFDNRVENSLWSMIQHTSEQVMMTYQIHTRDQNEVLAEDREKLRVLQPLQPWFNQEQREELAEVHPWIQQHTVPQEIDSQGCVSCSTATGVAPSPSPPAPDRSCPLESPEQDSAGPVVDT</sequence>
<feature type="compositionally biased region" description="Basic and acidic residues" evidence="9">
    <location>
        <begin position="38"/>
        <end position="49"/>
    </location>
</feature>
<protein>
    <recommendedName>
        <fullName evidence="10">PAS domain-containing protein</fullName>
    </recommendedName>
</protein>
<feature type="compositionally biased region" description="Low complexity" evidence="9">
    <location>
        <begin position="76"/>
        <end position="91"/>
    </location>
</feature>
<dbReference type="GO" id="GO:0000976">
    <property type="term" value="F:transcription cis-regulatory region binding"/>
    <property type="evidence" value="ECO:0007669"/>
    <property type="project" value="TreeGrafter"/>
</dbReference>
<dbReference type="GO" id="GO:0005634">
    <property type="term" value="C:nucleus"/>
    <property type="evidence" value="ECO:0007669"/>
    <property type="project" value="UniProtKB-SubCell"/>
</dbReference>
<dbReference type="Proteomes" id="UP000261620">
    <property type="component" value="Unplaced"/>
</dbReference>
<evidence type="ECO:0000256" key="7">
    <source>
        <dbReference type="ARBA" id="ARBA00023163"/>
    </source>
</evidence>
<evidence type="ECO:0000256" key="4">
    <source>
        <dbReference type="ARBA" id="ARBA00022737"/>
    </source>
</evidence>
<evidence type="ECO:0000259" key="10">
    <source>
        <dbReference type="PROSITE" id="PS50112"/>
    </source>
</evidence>
<dbReference type="PANTHER" id="PTHR11269">
    <property type="entry name" value="PERIOD CIRCADIAN PROTEIN"/>
    <property type="match status" value="1"/>
</dbReference>
<feature type="compositionally biased region" description="Low complexity" evidence="9">
    <location>
        <begin position="972"/>
        <end position="997"/>
    </location>
</feature>
<keyword evidence="4" id="KW-0677">Repeat</keyword>
<dbReference type="PROSITE" id="PS50112">
    <property type="entry name" value="PAS"/>
    <property type="match status" value="1"/>
</dbReference>
<evidence type="ECO:0000256" key="3">
    <source>
        <dbReference type="ARBA" id="ARBA00022490"/>
    </source>
</evidence>
<dbReference type="InterPro" id="IPR057310">
    <property type="entry name" value="PER1-3_bHLH"/>
</dbReference>
<feature type="domain" description="PAS" evidence="10">
    <location>
        <begin position="337"/>
        <end position="383"/>
    </location>
</feature>
<organism evidence="11 12">
    <name type="scientific">Mola mola</name>
    <name type="common">Ocean sunfish</name>
    <name type="synonym">Tetraodon mola</name>
    <dbReference type="NCBI Taxonomy" id="94237"/>
    <lineage>
        <taxon>Eukaryota</taxon>
        <taxon>Metazoa</taxon>
        <taxon>Chordata</taxon>
        <taxon>Craniata</taxon>
        <taxon>Vertebrata</taxon>
        <taxon>Euteleostomi</taxon>
        <taxon>Actinopterygii</taxon>
        <taxon>Neopterygii</taxon>
        <taxon>Teleostei</taxon>
        <taxon>Neoteleostei</taxon>
        <taxon>Acanthomorphata</taxon>
        <taxon>Eupercaria</taxon>
        <taxon>Tetraodontiformes</taxon>
        <taxon>Molidae</taxon>
        <taxon>Mola</taxon>
    </lineage>
</organism>
<evidence type="ECO:0000256" key="6">
    <source>
        <dbReference type="ARBA" id="ARBA00023108"/>
    </source>
</evidence>
<dbReference type="GO" id="GO:0000122">
    <property type="term" value="P:negative regulation of transcription by RNA polymerase II"/>
    <property type="evidence" value="ECO:0007669"/>
    <property type="project" value="TreeGrafter"/>
</dbReference>
<dbReference type="GO" id="GO:0001222">
    <property type="term" value="F:transcription corepressor binding"/>
    <property type="evidence" value="ECO:0007669"/>
    <property type="project" value="TreeGrafter"/>
</dbReference>
<feature type="region of interest" description="Disordered" evidence="9">
    <location>
        <begin position="1081"/>
        <end position="1154"/>
    </location>
</feature>
<dbReference type="InterPro" id="IPR048814">
    <property type="entry name" value="Per1-3_PAS-A"/>
</dbReference>
<evidence type="ECO:0000313" key="11">
    <source>
        <dbReference type="Ensembl" id="ENSMMOP00000006173.1"/>
    </source>
</evidence>
<dbReference type="Pfam" id="PF21353">
    <property type="entry name" value="Per3-like_PAS-A"/>
    <property type="match status" value="1"/>
</dbReference>
<dbReference type="Pfam" id="PF12114">
    <property type="entry name" value="Period_C"/>
    <property type="match status" value="1"/>
</dbReference>
<evidence type="ECO:0000313" key="12">
    <source>
        <dbReference type="Proteomes" id="UP000261620"/>
    </source>
</evidence>
<feature type="compositionally biased region" description="Low complexity" evidence="9">
    <location>
        <begin position="698"/>
        <end position="709"/>
    </location>
</feature>
<dbReference type="InterPro" id="IPR050760">
    <property type="entry name" value="Period_circadian_regulator"/>
</dbReference>
<evidence type="ECO:0000256" key="1">
    <source>
        <dbReference type="ARBA" id="ARBA00004123"/>
    </source>
</evidence>
<feature type="region of interest" description="Disordered" evidence="9">
    <location>
        <begin position="596"/>
        <end position="628"/>
    </location>
</feature>
<dbReference type="Gene3D" id="3.30.450.20">
    <property type="entry name" value="PAS domain"/>
    <property type="match status" value="2"/>
</dbReference>
<dbReference type="InterPro" id="IPR000014">
    <property type="entry name" value="PAS"/>
</dbReference>
<feature type="region of interest" description="Disordered" evidence="9">
    <location>
        <begin position="1236"/>
        <end position="1270"/>
    </location>
</feature>
<evidence type="ECO:0000256" key="2">
    <source>
        <dbReference type="ARBA" id="ARBA00004496"/>
    </source>
</evidence>
<dbReference type="AlphaFoldDB" id="A0A3Q3VX51"/>
<dbReference type="Pfam" id="PF23170">
    <property type="entry name" value="bHLH_PER"/>
    <property type="match status" value="1"/>
</dbReference>
<dbReference type="GO" id="GO:0043153">
    <property type="term" value="P:entrainment of circadian clock by photoperiod"/>
    <property type="evidence" value="ECO:0007669"/>
    <property type="project" value="TreeGrafter"/>
</dbReference>
<feature type="region of interest" description="Disordered" evidence="9">
    <location>
        <begin position="972"/>
        <end position="1018"/>
    </location>
</feature>
<feature type="compositionally biased region" description="Basic residues" evidence="9">
    <location>
        <begin position="782"/>
        <end position="794"/>
    </location>
</feature>
<dbReference type="PANTHER" id="PTHR11269:SF13">
    <property type="entry name" value="PERIOD CIRCADIAN PROTEIN HOMOLOG 3"/>
    <property type="match status" value="1"/>
</dbReference>
<keyword evidence="7" id="KW-0804">Transcription</keyword>
<feature type="region of interest" description="Disordered" evidence="9">
    <location>
        <begin position="1"/>
        <end position="103"/>
    </location>
</feature>
<keyword evidence="3" id="KW-0963">Cytoplasm</keyword>
<dbReference type="Pfam" id="PF08447">
    <property type="entry name" value="PAS_3"/>
    <property type="match status" value="1"/>
</dbReference>
<feature type="region of interest" description="Disordered" evidence="9">
    <location>
        <begin position="543"/>
        <end position="570"/>
    </location>
</feature>
<keyword evidence="5" id="KW-0805">Transcription regulation</keyword>
<dbReference type="GO" id="GO:0032922">
    <property type="term" value="P:circadian regulation of gene expression"/>
    <property type="evidence" value="ECO:0007669"/>
    <property type="project" value="TreeGrafter"/>
</dbReference>
<dbReference type="SUPFAM" id="SSF55785">
    <property type="entry name" value="PYP-like sensor domain (PAS domain)"/>
    <property type="match status" value="1"/>
</dbReference>
<dbReference type="InterPro" id="IPR013655">
    <property type="entry name" value="PAS_fold_3"/>
</dbReference>
<dbReference type="OMA" id="GISQCSY"/>
<dbReference type="Ensembl" id="ENSMMOT00000006284.1">
    <property type="protein sequence ID" value="ENSMMOP00000006173.1"/>
    <property type="gene ID" value="ENSMMOG00000004821.1"/>
</dbReference>
<dbReference type="InterPro" id="IPR035965">
    <property type="entry name" value="PAS-like_dom_sf"/>
</dbReference>
<feature type="compositionally biased region" description="Low complexity" evidence="9">
    <location>
        <begin position="1110"/>
        <end position="1130"/>
    </location>
</feature>
<name>A0A3Q3VX51_MOLML</name>
<dbReference type="GO" id="GO:0005737">
    <property type="term" value="C:cytoplasm"/>
    <property type="evidence" value="ECO:0007669"/>
    <property type="project" value="UniProtKB-SubCell"/>
</dbReference>
<reference evidence="11" key="1">
    <citation type="submission" date="2025-08" db="UniProtKB">
        <authorList>
            <consortium name="Ensembl"/>
        </authorList>
    </citation>
    <scope>IDENTIFICATION</scope>
</reference>
<dbReference type="FunFam" id="3.30.450.20:FF:000013">
    <property type="entry name" value="Period circadian protein homolog 2"/>
    <property type="match status" value="1"/>
</dbReference>
<comment type="subcellular location">
    <subcellularLocation>
        <location evidence="2">Cytoplasm</location>
    </subcellularLocation>
    <subcellularLocation>
        <location evidence="1">Nucleus</location>
    </subcellularLocation>
</comment>
<dbReference type="InterPro" id="IPR022728">
    <property type="entry name" value="Period_circadian-like_C"/>
</dbReference>
<feature type="region of interest" description="Disordered" evidence="9">
    <location>
        <begin position="760"/>
        <end position="829"/>
    </location>
</feature>
<dbReference type="CDD" id="cd00130">
    <property type="entry name" value="PAS"/>
    <property type="match status" value="1"/>
</dbReference>
<proteinExistence type="predicted"/>
<evidence type="ECO:0000256" key="8">
    <source>
        <dbReference type="ARBA" id="ARBA00023242"/>
    </source>
</evidence>
<evidence type="ECO:0000256" key="9">
    <source>
        <dbReference type="SAM" id="MobiDB-lite"/>
    </source>
</evidence>
<accession>A0A3Q3VX51</accession>
<keyword evidence="6" id="KW-0090">Biological rhythms</keyword>
<reference evidence="11" key="2">
    <citation type="submission" date="2025-09" db="UniProtKB">
        <authorList>
            <consortium name="Ensembl"/>
        </authorList>
    </citation>
    <scope>IDENTIFICATION</scope>
</reference>
<keyword evidence="12" id="KW-1185">Reference proteome</keyword>
<feature type="compositionally biased region" description="Polar residues" evidence="9">
    <location>
        <begin position="811"/>
        <end position="829"/>
    </location>
</feature>
<feature type="region of interest" description="Disordered" evidence="9">
    <location>
        <begin position="682"/>
        <end position="715"/>
    </location>
</feature>
<dbReference type="STRING" id="94237.ENSMMOP00000006173"/>
<evidence type="ECO:0000256" key="5">
    <source>
        <dbReference type="ARBA" id="ARBA00023015"/>
    </source>
</evidence>
<feature type="compositionally biased region" description="Gly residues" evidence="9">
    <location>
        <begin position="1092"/>
        <end position="1109"/>
    </location>
</feature>
<feature type="compositionally biased region" description="Low complexity" evidence="9">
    <location>
        <begin position="1009"/>
        <end position="1018"/>
    </location>
</feature>
<feature type="compositionally biased region" description="Basic and acidic residues" evidence="9">
    <location>
        <begin position="1131"/>
        <end position="1154"/>
    </location>
</feature>
<keyword evidence="8" id="KW-0539">Nucleus</keyword>